<protein>
    <submittedName>
        <fullName evidence="1">Peptidoglycan endopeptidase</fullName>
    </submittedName>
</protein>
<sequence length="131" mass="15052">MTLEKVEKFVGIPYDEDDFDCADFVAHVQRQLFEREVRLAHARPRGVEGQAALGELSKAYAVPREGKPHDGDLVLMFEIGQKRPGHAGVYFRLAHEDWVLHSNERNTCSVLHRVRELDSWGLKVEGYYSWA</sequence>
<accession>A0A4Q8LBW5</accession>
<proteinExistence type="predicted"/>
<gene>
    <name evidence="1" type="ORF">EA660_07960</name>
</gene>
<dbReference type="Gene3D" id="3.90.1720.10">
    <property type="entry name" value="endopeptidase domain like (from Nostoc punctiforme)"/>
    <property type="match status" value="1"/>
</dbReference>
<reference evidence="1 2" key="1">
    <citation type="submission" date="2019-02" db="EMBL/GenBank/DDBJ databases">
        <title>WGS of Pseudoxanthomonas species novum from clinical isolates.</title>
        <authorList>
            <person name="Bernier A.-M."/>
            <person name="Bernard K."/>
            <person name="Vachon A."/>
        </authorList>
    </citation>
    <scope>NUCLEOTIDE SEQUENCE [LARGE SCALE GENOMIC DNA]</scope>
    <source>
        <strain evidence="1 2">NML171200</strain>
    </source>
</reference>
<dbReference type="OrthoDB" id="8794468at2"/>
<evidence type="ECO:0000313" key="1">
    <source>
        <dbReference type="EMBL" id="TAA25970.1"/>
    </source>
</evidence>
<name>A0A4Q8LBW5_9GAMM</name>
<dbReference type="AlphaFoldDB" id="A0A4Q8LBW5"/>
<organism evidence="1 2">
    <name type="scientific">Pseudoxanthomonas winnipegensis</name>
    <dbReference type="NCBI Taxonomy" id="2480810"/>
    <lineage>
        <taxon>Bacteria</taxon>
        <taxon>Pseudomonadati</taxon>
        <taxon>Pseudomonadota</taxon>
        <taxon>Gammaproteobacteria</taxon>
        <taxon>Lysobacterales</taxon>
        <taxon>Lysobacteraceae</taxon>
        <taxon>Pseudoxanthomonas</taxon>
    </lineage>
</organism>
<dbReference type="SUPFAM" id="SSF54001">
    <property type="entry name" value="Cysteine proteinases"/>
    <property type="match status" value="1"/>
</dbReference>
<comment type="caution">
    <text evidence="1">The sequence shown here is derived from an EMBL/GenBank/DDBJ whole genome shotgun (WGS) entry which is preliminary data.</text>
</comment>
<dbReference type="EMBL" id="SHMC01000003">
    <property type="protein sequence ID" value="TAA25970.1"/>
    <property type="molecule type" value="Genomic_DNA"/>
</dbReference>
<evidence type="ECO:0000313" key="2">
    <source>
        <dbReference type="Proteomes" id="UP000292627"/>
    </source>
</evidence>
<dbReference type="InterPro" id="IPR038765">
    <property type="entry name" value="Papain-like_cys_pep_sf"/>
</dbReference>
<dbReference type="Proteomes" id="UP000292627">
    <property type="component" value="Unassembled WGS sequence"/>
</dbReference>